<dbReference type="Proteomes" id="UP001164819">
    <property type="component" value="Chromosome"/>
</dbReference>
<protein>
    <submittedName>
        <fullName evidence="3">TIGR02099 family protein</fullName>
    </submittedName>
</protein>
<dbReference type="PANTHER" id="PTHR38690">
    <property type="entry name" value="PROTEASE-RELATED"/>
    <property type="match status" value="1"/>
</dbReference>
<sequence>MQPDQQEKQKISEKQNTFRTRSADVLANFAYRYRFVLKAVLGIFFIAYFVFATVFLGIRYLVLPNIGTYKTEIEKVASESLGCPVTFSRIEASWYGLQPKIDLEDVRVSDRDGNEVVRLENVSAVVSWWSLPLMDVRLALLQIDKPDIGIMRDGQGHFYIAGMRVEPESQEKSGFADWVLKQHRIVIRKGKLHWRDEFRENAALNLEQVDFVMNNRGRRHRFRLTAMPDSGLAKSLDIRGDLSHPRFEDRVSDLSKWTGELYMDVPDIDIAEWRKFTDLPLSLDNGYGSARVWMTMDGFRPTELVADVDGQNIRLKMSRDVPSLDLRKVTGRFSLEQVNGQSIGEGQDTKPVYSYAVRDLSVRTVSGKKLDDASFSVLYVPGKTEMPDEVKIEIGKLDIGELKGFYPYVPIDPAIRQEIDRFDFSGKLSGFLLNWKVLPENRHSYVIKGDFTHLTLLEKGSNNGERLQNTANGAASSPRYPGFENLTGSVFANEHRGNMQLQSEQPTLVMPFYSGAPSQRFDELSARLQWEYTSGNVVKVEIGDLSFLQNDMRVRVSGHYTNNLEDQANRYGFVDATAKIENLNIADVKKYVPLRTPKALSEWLCGALKGGKVSEGSVQLRGNLADFPFTGEKADGLFVVRAKLVDGVLNYTPNMLSSNGKHPLWPDIEKIQGEFKMNGSRLAVHADQALTNHVELRNVDVVIPDVLSGDPRLDIKGNAEGSLQNFVGFVNLTPVAGWIGNLTEKTAATGNASLALTLQLPLEKPEDSAVSGTLRFNGNDIVLLEDLPVIAGTQGQLHFSEKGFRLEKIKAGFLHESVNVSGGTQSNGRFLVRADGILSARGLQRTYATGAMGGLMQRLSGSTPYTVRVSEGEIRVESSLKGLGIGMPVPLGKPAASTVPLNVVLKDRPSYGSVSRDELDITYGNDMMAKYLRQKGKTGTWHVVQGGIGINRQAAVREGLSLDLSLHNLDFNEWRDVLKNLHSGTGENVSTPSVDRGLAQYVYPRYFSIDADEVVAMDMWLTNARLNGTHQEGLWDIDVRSEQINGRLKWMEGAGNTADGKLVARLKSLNILQSSMKKVSDMTGREDIYRIPSLDIVTDDLTLFGKHLGRTEIVANNVSFKNGREWRINRLKITNPDAALESSGSWVTTAGNRQQTRLSYVLNIKDAGKLLARFGYEDIIRRGRGEMKGDISWDGLPFALDIPSLSGKLSLRVETGQFLKADPGAAKLLSVISLQSLPRRLNLDFRDIFSKGFAFDEITANAGIANGIMRTENLKMNGVNATVMMDGSVDIRQESQDLHVVVIPEINAAAASIAYGFINPAIGIGTFLAQMFLREPLMKQFTHEYHVTGSWSDPVIVEVKAGTGK</sequence>
<dbReference type="PANTHER" id="PTHR38690:SF1">
    <property type="entry name" value="PROTEASE"/>
    <property type="match status" value="1"/>
</dbReference>
<keyword evidence="1" id="KW-0812">Transmembrane</keyword>
<reference evidence="3" key="1">
    <citation type="journal article" date="2022" name="Front. Microbiol.">
        <title>New perspectives on an old grouping: The genomic and phenotypic variability of Oxalobacter formigenes and the implications for calcium oxalate stone prevention.</title>
        <authorList>
            <person name="Chmiel J.A."/>
            <person name="Carr C."/>
            <person name="Stuivenberg G.A."/>
            <person name="Venema R."/>
            <person name="Chanyi R.M."/>
            <person name="Al K.F."/>
            <person name="Giguere D."/>
            <person name="Say H."/>
            <person name="Akouris P.P."/>
            <person name="Dominguez Romero S.A."/>
            <person name="Kwong A."/>
            <person name="Tai V."/>
            <person name="Koval S.F."/>
            <person name="Razvi H."/>
            <person name="Bjazevic J."/>
            <person name="Burton J.P."/>
        </authorList>
    </citation>
    <scope>NUCLEOTIDE SEQUENCE</scope>
    <source>
        <strain evidence="3">OxK</strain>
    </source>
</reference>
<feature type="domain" description="YhdP central" evidence="2">
    <location>
        <begin position="34"/>
        <end position="1356"/>
    </location>
</feature>
<dbReference type="NCBIfam" id="TIGR02099">
    <property type="entry name" value="YhdP family protein"/>
    <property type="match status" value="1"/>
</dbReference>
<keyword evidence="1" id="KW-0472">Membrane</keyword>
<feature type="transmembrane region" description="Helical" evidence="1">
    <location>
        <begin position="39"/>
        <end position="62"/>
    </location>
</feature>
<accession>A0A9E9LG59</accession>
<dbReference type="RefSeq" id="WP_269316401.1">
    <property type="nucleotide sequence ID" value="NZ_CP098251.1"/>
</dbReference>
<dbReference type="InterPro" id="IPR011836">
    <property type="entry name" value="YhdP"/>
</dbReference>
<keyword evidence="1" id="KW-1133">Transmembrane helix</keyword>
<proteinExistence type="predicted"/>
<evidence type="ECO:0000313" key="3">
    <source>
        <dbReference type="EMBL" id="WAV92154.1"/>
    </source>
</evidence>
<evidence type="ECO:0000259" key="2">
    <source>
        <dbReference type="Pfam" id="PF13116"/>
    </source>
</evidence>
<evidence type="ECO:0000256" key="1">
    <source>
        <dbReference type="SAM" id="Phobius"/>
    </source>
</evidence>
<dbReference type="Pfam" id="PF13116">
    <property type="entry name" value="YhdP"/>
    <property type="match status" value="1"/>
</dbReference>
<gene>
    <name evidence="3" type="ORF">NB646_02105</name>
</gene>
<organism evidence="3">
    <name type="scientific">Oxalobacter aliiformigenes</name>
    <dbReference type="NCBI Taxonomy" id="2946593"/>
    <lineage>
        <taxon>Bacteria</taxon>
        <taxon>Pseudomonadati</taxon>
        <taxon>Pseudomonadota</taxon>
        <taxon>Betaproteobacteria</taxon>
        <taxon>Burkholderiales</taxon>
        <taxon>Oxalobacteraceae</taxon>
        <taxon>Oxalobacter</taxon>
    </lineage>
</organism>
<name>A0A9E9LG59_9BURK</name>
<dbReference type="InterPro" id="IPR025263">
    <property type="entry name" value="YhdP_central"/>
</dbReference>
<dbReference type="EMBL" id="CP098251">
    <property type="protein sequence ID" value="WAV92154.1"/>
    <property type="molecule type" value="Genomic_DNA"/>
</dbReference>